<accession>A0A482WVZ8</accession>
<keyword evidence="1" id="KW-0227">DNA damage</keyword>
<dbReference type="InterPro" id="IPR036005">
    <property type="entry name" value="Creatinase/aminopeptidase-like"/>
</dbReference>
<keyword evidence="1" id="KW-0234">DNA repair</keyword>
<comment type="similarity">
    <text evidence="1">Belongs to the peptidase M24 family. SPT16 subfamily.</text>
</comment>
<keyword evidence="1" id="KW-0804">Transcription</keyword>
<comment type="caution">
    <text evidence="2">The sequence shown here is derived from an EMBL/GenBank/DDBJ whole genome shotgun (WGS) entry which is preliminary data.</text>
</comment>
<comment type="subunit">
    <text evidence="1">Component of the FACT complex.</text>
</comment>
<dbReference type="PANTHER" id="PTHR13980:SF15">
    <property type="entry name" value="FACT COMPLEX SUBUNIT SPT16"/>
    <property type="match status" value="1"/>
</dbReference>
<dbReference type="GO" id="GO:0006281">
    <property type="term" value="P:DNA repair"/>
    <property type="evidence" value="ECO:0007669"/>
    <property type="project" value="UniProtKB-UniRule"/>
</dbReference>
<keyword evidence="1" id="KW-0539">Nucleus</keyword>
<dbReference type="InterPro" id="IPR040258">
    <property type="entry name" value="Spt16"/>
</dbReference>
<dbReference type="Gene3D" id="3.90.230.10">
    <property type="entry name" value="Creatinase/methionine aminopeptidase superfamily"/>
    <property type="match status" value="1"/>
</dbReference>
<dbReference type="OrthoDB" id="10251642at2759"/>
<sequence length="92" mass="10351">MGIEFREGSLLIGPKTQFVVRKGQVYNLNVGLSGLVNKAAEDKEGKNYALFVGDTVVVNEVRVFDDWFAILYHTSLKIIHELINILSHENMS</sequence>
<dbReference type="SMR" id="A0A482WVZ8"/>
<dbReference type="STRING" id="195883.A0A482WVZ8"/>
<keyword evidence="3" id="KW-1185">Reference proteome</keyword>
<dbReference type="GO" id="GO:0035101">
    <property type="term" value="C:FACT complex"/>
    <property type="evidence" value="ECO:0007669"/>
    <property type="project" value="UniProtKB-UniRule"/>
</dbReference>
<proteinExistence type="inferred from homology"/>
<keyword evidence="1" id="KW-0805">Transcription regulation</keyword>
<name>A0A482WVZ8_LAOST</name>
<dbReference type="GO" id="GO:0031491">
    <property type="term" value="F:nucleosome binding"/>
    <property type="evidence" value="ECO:0007669"/>
    <property type="project" value="TreeGrafter"/>
</dbReference>
<gene>
    <name evidence="2" type="ORF">LSTR_LSTR017215</name>
</gene>
<comment type="function">
    <text evidence="1">Component of the FACT complex, a general chromatin factor that acts to reorganize nucleosomes. The FACT complex is involved in multiple processes that require DNA as a template such as mRNA elongation, DNA replication and DNA repair. During transcription elongation the FACT complex acts as a histone chaperone that both destabilizes and restores nucleosomal structure. It facilitates the passage of RNA polymerase II and transcription by promoting the dissociation of one histone H2A-H2B dimer from the nucleosome, then subsequently promotes the reestablishment of the nucleosome following the passage of RNA polymerase II.</text>
</comment>
<dbReference type="PANTHER" id="PTHR13980">
    <property type="entry name" value="CDC68 RELATED"/>
    <property type="match status" value="1"/>
</dbReference>
<dbReference type="EMBL" id="QKKF02024153">
    <property type="protein sequence ID" value="RZF37506.1"/>
    <property type="molecule type" value="Genomic_DNA"/>
</dbReference>
<dbReference type="InParanoid" id="A0A482WVZ8"/>
<keyword evidence="1" id="KW-0158">Chromosome</keyword>
<evidence type="ECO:0000313" key="2">
    <source>
        <dbReference type="EMBL" id="RZF37506.1"/>
    </source>
</evidence>
<comment type="subcellular location">
    <subcellularLocation>
        <location evidence="1">Nucleus</location>
    </subcellularLocation>
    <subcellularLocation>
        <location evidence="1">Chromosome</location>
    </subcellularLocation>
</comment>
<dbReference type="AlphaFoldDB" id="A0A482WVZ8"/>
<dbReference type="GO" id="GO:0006260">
    <property type="term" value="P:DNA replication"/>
    <property type="evidence" value="ECO:0007669"/>
    <property type="project" value="UniProtKB-KW"/>
</dbReference>
<evidence type="ECO:0000313" key="3">
    <source>
        <dbReference type="Proteomes" id="UP000291343"/>
    </source>
</evidence>
<evidence type="ECO:0000256" key="1">
    <source>
        <dbReference type="RuleBase" id="RU367052"/>
    </source>
</evidence>
<reference evidence="2 3" key="1">
    <citation type="journal article" date="2017" name="Gigascience">
        <title>Genome sequence of the small brown planthopper, Laodelphax striatellus.</title>
        <authorList>
            <person name="Zhu J."/>
            <person name="Jiang F."/>
            <person name="Wang X."/>
            <person name="Yang P."/>
            <person name="Bao Y."/>
            <person name="Zhao W."/>
            <person name="Wang W."/>
            <person name="Lu H."/>
            <person name="Wang Q."/>
            <person name="Cui N."/>
            <person name="Li J."/>
            <person name="Chen X."/>
            <person name="Luo L."/>
            <person name="Yu J."/>
            <person name="Kang L."/>
            <person name="Cui F."/>
        </authorList>
    </citation>
    <scope>NUCLEOTIDE SEQUENCE [LARGE SCALE GENOMIC DNA]</scope>
    <source>
        <strain evidence="2">Lst14</strain>
    </source>
</reference>
<organism evidence="2 3">
    <name type="scientific">Laodelphax striatellus</name>
    <name type="common">Small brown planthopper</name>
    <name type="synonym">Delphax striatella</name>
    <dbReference type="NCBI Taxonomy" id="195883"/>
    <lineage>
        <taxon>Eukaryota</taxon>
        <taxon>Metazoa</taxon>
        <taxon>Ecdysozoa</taxon>
        <taxon>Arthropoda</taxon>
        <taxon>Hexapoda</taxon>
        <taxon>Insecta</taxon>
        <taxon>Pterygota</taxon>
        <taxon>Neoptera</taxon>
        <taxon>Paraneoptera</taxon>
        <taxon>Hemiptera</taxon>
        <taxon>Auchenorrhyncha</taxon>
        <taxon>Fulgoroidea</taxon>
        <taxon>Delphacidae</taxon>
        <taxon>Criomorphinae</taxon>
        <taxon>Laodelphax</taxon>
    </lineage>
</organism>
<keyword evidence="1" id="KW-0235">DNA replication</keyword>
<protein>
    <recommendedName>
        <fullName evidence="1">FACT complex subunit</fullName>
    </recommendedName>
</protein>
<dbReference type="GO" id="GO:0006368">
    <property type="term" value="P:transcription elongation by RNA polymerase II"/>
    <property type="evidence" value="ECO:0007669"/>
    <property type="project" value="TreeGrafter"/>
</dbReference>
<dbReference type="Proteomes" id="UP000291343">
    <property type="component" value="Unassembled WGS sequence"/>
</dbReference>